<dbReference type="PRINTS" id="PR01270">
    <property type="entry name" value="HDASUPER"/>
</dbReference>
<sequence>MRVSYHDGYVVPLPERHPFPMAKFAVLRDRLVAEGVISESEIVAPREADWADLLLVHTRRYLDALAAGALTKAEERRMGLPWSPALVRRSRLAVQGTLNACWMALHDGVAGNLAGGTHHAMPDRPEGFCVLNDVAVALRSLRRAGWLRRALVVDLDVHQGNGNAAFFGGARAWPAGGVYTLSVHGDKNFPFDKPPSTRDVPLPDGTGDDAYLKALARHLPAALAEAEPDLVVYLGGVDVVAGDRFGRLALSRAGLAARDRYVCETVRASGAPLCLLLSGGYAARREPGQAPETLYAETADLHATMYRQAKAVYG</sequence>
<comment type="caution">
    <text evidence="4">The sequence shown here is derived from an EMBL/GenBank/DDBJ whole genome shotgun (WGS) entry which is preliminary data.</text>
</comment>
<evidence type="ECO:0000256" key="2">
    <source>
        <dbReference type="ARBA" id="ARBA00022801"/>
    </source>
</evidence>
<dbReference type="PANTHER" id="PTHR10625:SF19">
    <property type="entry name" value="HISTONE DEACETYLASE 12"/>
    <property type="match status" value="1"/>
</dbReference>
<gene>
    <name evidence="4" type="ORF">RM540_14570</name>
</gene>
<dbReference type="Gene3D" id="3.40.800.20">
    <property type="entry name" value="Histone deacetylase domain"/>
    <property type="match status" value="1"/>
</dbReference>
<dbReference type="Pfam" id="PF00850">
    <property type="entry name" value="Hist_deacetyl"/>
    <property type="match status" value="1"/>
</dbReference>
<dbReference type="SUPFAM" id="SSF52768">
    <property type="entry name" value="Arginase/deacetylase"/>
    <property type="match status" value="1"/>
</dbReference>
<name>A0ABU3BUL3_9BACT</name>
<dbReference type="InterPro" id="IPR044150">
    <property type="entry name" value="HDAC_classIV"/>
</dbReference>
<keyword evidence="5" id="KW-1185">Reference proteome</keyword>
<dbReference type="InterPro" id="IPR037138">
    <property type="entry name" value="His_deacetylse_dom_sf"/>
</dbReference>
<dbReference type="PANTHER" id="PTHR10625">
    <property type="entry name" value="HISTONE DEACETYLASE HDAC1-RELATED"/>
    <property type="match status" value="1"/>
</dbReference>
<dbReference type="Proteomes" id="UP001267426">
    <property type="component" value="Unassembled WGS sequence"/>
</dbReference>
<dbReference type="EMBL" id="JAVRHT010000044">
    <property type="protein sequence ID" value="MDT0632979.1"/>
    <property type="molecule type" value="Genomic_DNA"/>
</dbReference>
<dbReference type="InterPro" id="IPR023801">
    <property type="entry name" value="His_deacetylse_dom"/>
</dbReference>
<feature type="domain" description="Histone deacetylase" evidence="3">
    <location>
        <begin position="17"/>
        <end position="284"/>
    </location>
</feature>
<reference evidence="4 5" key="1">
    <citation type="submission" date="2023-09" db="EMBL/GenBank/DDBJ databases">
        <authorList>
            <person name="Rey-Velasco X."/>
        </authorList>
    </citation>
    <scope>NUCLEOTIDE SEQUENCE [LARGE SCALE GENOMIC DNA]</scope>
    <source>
        <strain evidence="4 5">F394</strain>
    </source>
</reference>
<protein>
    <submittedName>
        <fullName evidence="4">Histone deacetylase</fullName>
    </submittedName>
</protein>
<dbReference type="InterPro" id="IPR000286">
    <property type="entry name" value="HDACs"/>
</dbReference>
<accession>A0ABU3BUL3</accession>
<dbReference type="InterPro" id="IPR023696">
    <property type="entry name" value="Ureohydrolase_dom_sf"/>
</dbReference>
<dbReference type="RefSeq" id="WP_311665412.1">
    <property type="nucleotide sequence ID" value="NZ_JAVRHT010000044.1"/>
</dbReference>
<evidence type="ECO:0000313" key="4">
    <source>
        <dbReference type="EMBL" id="MDT0632979.1"/>
    </source>
</evidence>
<comment type="similarity">
    <text evidence="1">Belongs to the histone deacetylase family.</text>
</comment>
<evidence type="ECO:0000313" key="5">
    <source>
        <dbReference type="Proteomes" id="UP001267426"/>
    </source>
</evidence>
<dbReference type="CDD" id="cd09993">
    <property type="entry name" value="HDAC_classIV"/>
    <property type="match status" value="1"/>
</dbReference>
<proteinExistence type="inferred from homology"/>
<evidence type="ECO:0000259" key="3">
    <source>
        <dbReference type="Pfam" id="PF00850"/>
    </source>
</evidence>
<evidence type="ECO:0000256" key="1">
    <source>
        <dbReference type="ARBA" id="ARBA00005947"/>
    </source>
</evidence>
<keyword evidence="2" id="KW-0378">Hydrolase</keyword>
<organism evidence="4 5">
    <name type="scientific">Rubrivirga litoralis</name>
    <dbReference type="NCBI Taxonomy" id="3075598"/>
    <lineage>
        <taxon>Bacteria</taxon>
        <taxon>Pseudomonadati</taxon>
        <taxon>Rhodothermota</taxon>
        <taxon>Rhodothermia</taxon>
        <taxon>Rhodothermales</taxon>
        <taxon>Rubricoccaceae</taxon>
        <taxon>Rubrivirga</taxon>
    </lineage>
</organism>